<dbReference type="EMBL" id="CSUW01000025">
    <property type="protein sequence ID" value="CPT71740.1"/>
    <property type="molecule type" value="Genomic_DNA"/>
</dbReference>
<dbReference type="AlphaFoldDB" id="A0AB33THR1"/>
<dbReference type="Proteomes" id="UP000038487">
    <property type="component" value="Unassembled WGS sequence"/>
</dbReference>
<dbReference type="RefSeq" id="WP_005088173.1">
    <property type="nucleotide sequence ID" value="NZ_CSUW01000025.1"/>
</dbReference>
<protein>
    <submittedName>
        <fullName evidence="2">Uncharacterized protein</fullName>
    </submittedName>
</protein>
<comment type="caution">
    <text evidence="2">The sequence shown here is derived from an EMBL/GenBank/DDBJ whole genome shotgun (WGS) entry which is preliminary data.</text>
</comment>
<evidence type="ECO:0000313" key="2">
    <source>
        <dbReference type="EMBL" id="CPT71740.1"/>
    </source>
</evidence>
<accession>A0AB33THR1</accession>
<proteinExistence type="predicted"/>
<evidence type="ECO:0000256" key="1">
    <source>
        <dbReference type="SAM" id="MobiDB-lite"/>
    </source>
</evidence>
<evidence type="ECO:0000313" key="3">
    <source>
        <dbReference type="Proteomes" id="UP000038487"/>
    </source>
</evidence>
<organism evidence="2 3">
    <name type="scientific">Mycobacteroides abscessus</name>
    <dbReference type="NCBI Taxonomy" id="36809"/>
    <lineage>
        <taxon>Bacteria</taxon>
        <taxon>Bacillati</taxon>
        <taxon>Actinomycetota</taxon>
        <taxon>Actinomycetes</taxon>
        <taxon>Mycobacteriales</taxon>
        <taxon>Mycobacteriaceae</taxon>
        <taxon>Mycobacteroides</taxon>
    </lineage>
</organism>
<name>A0AB33THR1_9MYCO</name>
<feature type="region of interest" description="Disordered" evidence="1">
    <location>
        <begin position="39"/>
        <end position="62"/>
    </location>
</feature>
<reference evidence="2 3" key="1">
    <citation type="submission" date="2015-03" db="EMBL/GenBank/DDBJ databases">
        <authorList>
            <consortium name="Pathogen Informatics"/>
            <person name="Murphy D."/>
        </authorList>
    </citation>
    <scope>NUCLEOTIDE SEQUENCE [LARGE SCALE GENOMIC DNA]</scope>
    <source>
        <strain evidence="2 3">PAP036</strain>
    </source>
</reference>
<sequence length="62" mass="6891">MASAGTYDELPEREQAIIRAEWDRRIAHRRGELDLESEFAAAGESWSESDDAGNLIIRGANS</sequence>
<gene>
    <name evidence="2" type="ORF">ERS075527_05513</name>
</gene>